<evidence type="ECO:0000313" key="3">
    <source>
        <dbReference type="Proteomes" id="UP000245410"/>
    </source>
</evidence>
<evidence type="ECO:0000259" key="1">
    <source>
        <dbReference type="Pfam" id="PF02026"/>
    </source>
</evidence>
<dbReference type="InterPro" id="IPR003032">
    <property type="entry name" value="Ryanodine_rcpt"/>
</dbReference>
<accession>A0A317D156</accession>
<keyword evidence="3" id="KW-1185">Reference proteome</keyword>
<reference evidence="2 3" key="1">
    <citation type="submission" date="2018-05" db="EMBL/GenBank/DDBJ databases">
        <title>Micromonospora atacamensis sp. nov., a novel actinobacteria isolated from high altitude Atacama Desert soil.</title>
        <authorList>
            <person name="Carro L."/>
            <person name="Golinska P."/>
            <person name="Klenk H.-P."/>
            <person name="Goodfellow M."/>
        </authorList>
    </citation>
    <scope>NUCLEOTIDE SEQUENCE [LARGE SCALE GENOMIC DNA]</scope>
    <source>
        <strain evidence="2 3">5R2A7</strain>
    </source>
</reference>
<dbReference type="OrthoDB" id="4228364at2"/>
<sequence>MADTTGPALPSKPDMAAFARAVRFRERAVQAALEHFVRIDMYPESMYARAAFDAMEGLIREDERERLAEASRLMPAEPIEEMTEALSEAVHVAWMETKTQQGVTSRRSEWGEEQMVPYRDLSERAKDLDRGTVRGVLAAIDRAGYRISRA</sequence>
<dbReference type="AlphaFoldDB" id="A0A317D156"/>
<dbReference type="Proteomes" id="UP000245410">
    <property type="component" value="Unassembled WGS sequence"/>
</dbReference>
<proteinExistence type="predicted"/>
<organism evidence="2 3">
    <name type="scientific">Micromonospora acroterricola</name>
    <dbReference type="NCBI Taxonomy" id="2202421"/>
    <lineage>
        <taxon>Bacteria</taxon>
        <taxon>Bacillati</taxon>
        <taxon>Actinomycetota</taxon>
        <taxon>Actinomycetes</taxon>
        <taxon>Micromonosporales</taxon>
        <taxon>Micromonosporaceae</taxon>
        <taxon>Micromonospora</taxon>
    </lineage>
</organism>
<comment type="caution">
    <text evidence="2">The sequence shown here is derived from an EMBL/GenBank/DDBJ whole genome shotgun (WGS) entry which is preliminary data.</text>
</comment>
<name>A0A317D156_9ACTN</name>
<protein>
    <recommendedName>
        <fullName evidence="1">Ryanodine receptor Ryr domain-containing protein</fullName>
    </recommendedName>
</protein>
<gene>
    <name evidence="2" type="ORF">DKT68_15355</name>
</gene>
<dbReference type="Pfam" id="PF02026">
    <property type="entry name" value="RyR"/>
    <property type="match status" value="1"/>
</dbReference>
<dbReference type="EMBL" id="QGKR01000196">
    <property type="protein sequence ID" value="PWR08591.1"/>
    <property type="molecule type" value="Genomic_DNA"/>
</dbReference>
<feature type="domain" description="Ryanodine receptor Ryr" evidence="1">
    <location>
        <begin position="77"/>
        <end position="148"/>
    </location>
</feature>
<dbReference type="RefSeq" id="WP_109818090.1">
    <property type="nucleotide sequence ID" value="NZ_QGKR01000196.1"/>
</dbReference>
<evidence type="ECO:0000313" key="2">
    <source>
        <dbReference type="EMBL" id="PWR08591.1"/>
    </source>
</evidence>
<dbReference type="Gene3D" id="6.20.350.10">
    <property type="match status" value="1"/>
</dbReference>